<evidence type="ECO:0000313" key="2">
    <source>
        <dbReference type="EMBL" id="BCJ92610.1"/>
    </source>
</evidence>
<dbReference type="KEGG" id="acel:acsn021_01790"/>
<dbReference type="InterPro" id="IPR012433">
    <property type="entry name" value="Imm11"/>
</dbReference>
<dbReference type="EMBL" id="AP023367">
    <property type="protein sequence ID" value="BCJ92610.1"/>
    <property type="molecule type" value="Genomic_DNA"/>
</dbReference>
<dbReference type="Pfam" id="PF07791">
    <property type="entry name" value="Imm11"/>
    <property type="match status" value="1"/>
</dbReference>
<feature type="domain" description="Immunity MXAN-0049 protein" evidence="1">
    <location>
        <begin position="29"/>
        <end position="172"/>
    </location>
</feature>
<proteinExistence type="predicted"/>
<evidence type="ECO:0000313" key="3">
    <source>
        <dbReference type="Proteomes" id="UP000515561"/>
    </source>
</evidence>
<sequence length="178" mass="20735">MRYFLLKADKGYTYTPRIVNLHTQIDVRDLKKGSYYKIPKRFLLRIQSNPDTVYTDIITHPLFLISDKIKRVLEKYEPNLNYKEVILLDQEFGRAEKYHLPTLEELECLTPASVFNTDKSILHKIVIDINKSGDKCMFALGEVTNRYVIVRLDFVESMLRRGAKGFTLQEVETVKGGD</sequence>
<evidence type="ECO:0000259" key="1">
    <source>
        <dbReference type="Pfam" id="PF07791"/>
    </source>
</evidence>
<dbReference type="AlphaFoldDB" id="A0A6S6QZT3"/>
<name>A0A6S6QZT3_9FIRM</name>
<keyword evidence="3" id="KW-1185">Reference proteome</keyword>
<gene>
    <name evidence="2" type="ORF">acsn021_01790</name>
</gene>
<dbReference type="RefSeq" id="WP_184095681.1">
    <property type="nucleotide sequence ID" value="NZ_AP023367.1"/>
</dbReference>
<protein>
    <recommendedName>
        <fullName evidence="1">Immunity MXAN-0049 protein domain-containing protein</fullName>
    </recommendedName>
</protein>
<reference evidence="2 3" key="1">
    <citation type="journal article" date="2016" name="Int. J. Syst. Evol. Microbiol.">
        <title>Descriptions of Anaerotaenia torta gen. nov., sp. nov. and Anaerocolumna cellulosilytica gen. nov., sp. nov. isolated from a methanogenic reactor of cattle waste.</title>
        <authorList>
            <person name="Uek A."/>
            <person name="Ohtaki Y."/>
            <person name="Kaku N."/>
            <person name="Ueki K."/>
        </authorList>
    </citation>
    <scope>NUCLEOTIDE SEQUENCE [LARGE SCALE GENOMIC DNA]</scope>
    <source>
        <strain evidence="2 3">SN021</strain>
    </source>
</reference>
<dbReference type="Proteomes" id="UP000515561">
    <property type="component" value="Chromosome"/>
</dbReference>
<accession>A0A6S6QZT3</accession>
<organism evidence="2 3">
    <name type="scientific">Anaerocolumna cellulosilytica</name>
    <dbReference type="NCBI Taxonomy" id="433286"/>
    <lineage>
        <taxon>Bacteria</taxon>
        <taxon>Bacillati</taxon>
        <taxon>Bacillota</taxon>
        <taxon>Clostridia</taxon>
        <taxon>Lachnospirales</taxon>
        <taxon>Lachnospiraceae</taxon>
        <taxon>Anaerocolumna</taxon>
    </lineage>
</organism>